<feature type="region of interest" description="Disordered" evidence="1">
    <location>
        <begin position="63"/>
        <end position="90"/>
    </location>
</feature>
<reference evidence="2" key="1">
    <citation type="submission" date="2014-09" db="EMBL/GenBank/DDBJ databases">
        <authorList>
            <person name="Magalhaes I.L.F."/>
            <person name="Oliveira U."/>
            <person name="Santos F.R."/>
            <person name="Vidigal T.H.D.A."/>
            <person name="Brescovit A.D."/>
            <person name="Santos A.J."/>
        </authorList>
    </citation>
    <scope>NUCLEOTIDE SEQUENCE</scope>
    <source>
        <tissue evidence="2">Shoot tissue taken approximately 20 cm above the soil surface</tissue>
    </source>
</reference>
<evidence type="ECO:0000313" key="2">
    <source>
        <dbReference type="EMBL" id="JAE32378.1"/>
    </source>
</evidence>
<protein>
    <submittedName>
        <fullName evidence="2">Uncharacterized protein</fullName>
    </submittedName>
</protein>
<proteinExistence type="predicted"/>
<feature type="region of interest" description="Disordered" evidence="1">
    <location>
        <begin position="1"/>
        <end position="33"/>
    </location>
</feature>
<reference evidence="2" key="2">
    <citation type="journal article" date="2015" name="Data Brief">
        <title>Shoot transcriptome of the giant reed, Arundo donax.</title>
        <authorList>
            <person name="Barrero R.A."/>
            <person name="Guerrero F.D."/>
            <person name="Moolhuijzen P."/>
            <person name="Goolsby J.A."/>
            <person name="Tidwell J."/>
            <person name="Bellgard S.E."/>
            <person name="Bellgard M.I."/>
        </authorList>
    </citation>
    <scope>NUCLEOTIDE SEQUENCE</scope>
    <source>
        <tissue evidence="2">Shoot tissue taken approximately 20 cm above the soil surface</tissue>
    </source>
</reference>
<evidence type="ECO:0000256" key="1">
    <source>
        <dbReference type="SAM" id="MobiDB-lite"/>
    </source>
</evidence>
<sequence>MLGGKLGGRRKTRVGEFELGGGGNGGTHRWSEMGKKITGYGERARKGGEDKGALPGFVVAHAGHGEHRQGSPPAWHARPARPTGRRQRVQ</sequence>
<dbReference type="EMBL" id="GBRH01165518">
    <property type="protein sequence ID" value="JAE32378.1"/>
    <property type="molecule type" value="Transcribed_RNA"/>
</dbReference>
<organism evidence="2">
    <name type="scientific">Arundo donax</name>
    <name type="common">Giant reed</name>
    <name type="synonym">Donax arundinaceus</name>
    <dbReference type="NCBI Taxonomy" id="35708"/>
    <lineage>
        <taxon>Eukaryota</taxon>
        <taxon>Viridiplantae</taxon>
        <taxon>Streptophyta</taxon>
        <taxon>Embryophyta</taxon>
        <taxon>Tracheophyta</taxon>
        <taxon>Spermatophyta</taxon>
        <taxon>Magnoliopsida</taxon>
        <taxon>Liliopsida</taxon>
        <taxon>Poales</taxon>
        <taxon>Poaceae</taxon>
        <taxon>PACMAD clade</taxon>
        <taxon>Arundinoideae</taxon>
        <taxon>Arundineae</taxon>
        <taxon>Arundo</taxon>
    </lineage>
</organism>
<accession>A0A0A9HHI8</accession>
<name>A0A0A9HHI8_ARUDO</name>
<dbReference type="AlphaFoldDB" id="A0A0A9HHI8"/>